<dbReference type="Proteomes" id="UP001375539">
    <property type="component" value="Unassembled WGS sequence"/>
</dbReference>
<evidence type="ECO:0000313" key="1">
    <source>
        <dbReference type="EMBL" id="MEJ8661455.1"/>
    </source>
</evidence>
<dbReference type="EMBL" id="JBBKAI010000002">
    <property type="protein sequence ID" value="MEJ8661455.1"/>
    <property type="molecule type" value="Genomic_DNA"/>
</dbReference>
<reference evidence="1" key="1">
    <citation type="submission" date="2024-03" db="EMBL/GenBank/DDBJ databases">
        <title>Novel Streptomyces species of biotechnological and ecological value are a feature of Machair soil.</title>
        <authorList>
            <person name="Prole J.R."/>
            <person name="Goodfellow M."/>
            <person name="Allenby N."/>
            <person name="Ward A.C."/>
        </authorList>
    </citation>
    <scope>NUCLEOTIDE SEQUENCE</scope>
    <source>
        <strain evidence="1">MS1.AVA.4</strain>
    </source>
</reference>
<sequence>MGHGVLQTDGYGAGVKLGVAILTMGTRPKELAELLASVRAQTAPAVRTVVVANGCAMPDLPPWVETVQLAENLGVTGGRNAALEYLGDMDLVLDLDDDGLLVSDDVFATITTLYEADPQLGIVGFRIADETGVTQRRHVPRLRAGDPMRAGLVTGFLGGAHVLSTRMLEEVGHWPDAFFFAHEETDMAWRAIDSGWRVRYEPRLLLQHPRTSPARHAFFYQVNARNRVYLARRHLPAVLVPVYLGMWVALTLARTRSLAGLRAWFGGFAEGWRTECGPRRPMRWGTVFTLARLGRPPVI</sequence>
<keyword evidence="2" id="KW-1185">Reference proteome</keyword>
<accession>A0ACC6QT15</accession>
<proteinExistence type="predicted"/>
<organism evidence="1 2">
    <name type="scientific">Streptomyces pratisoli</name>
    <dbReference type="NCBI Taxonomy" id="3139917"/>
    <lineage>
        <taxon>Bacteria</taxon>
        <taxon>Bacillati</taxon>
        <taxon>Actinomycetota</taxon>
        <taxon>Actinomycetes</taxon>
        <taxon>Kitasatosporales</taxon>
        <taxon>Streptomycetaceae</taxon>
        <taxon>Streptomyces</taxon>
    </lineage>
</organism>
<gene>
    <name evidence="1" type="ORF">WKI58_33945</name>
</gene>
<protein>
    <submittedName>
        <fullName evidence="1">Glycosyltransferase family 2 protein</fullName>
    </submittedName>
</protein>
<evidence type="ECO:0000313" key="2">
    <source>
        <dbReference type="Proteomes" id="UP001375539"/>
    </source>
</evidence>
<name>A0ACC6QT15_9ACTN</name>
<comment type="caution">
    <text evidence="1">The sequence shown here is derived from an EMBL/GenBank/DDBJ whole genome shotgun (WGS) entry which is preliminary data.</text>
</comment>